<comment type="similarity">
    <text evidence="1">Belongs to the ABC transporter superfamily.</text>
</comment>
<name>A0A1F5VI24_9BACT</name>
<accession>A0A1F5VI24</accession>
<organism evidence="6 7">
    <name type="scientific">Candidatus Fischerbacteria bacterium RBG_13_37_8</name>
    <dbReference type="NCBI Taxonomy" id="1817863"/>
    <lineage>
        <taxon>Bacteria</taxon>
        <taxon>Candidatus Fischeribacteriota</taxon>
    </lineage>
</organism>
<evidence type="ECO:0000256" key="4">
    <source>
        <dbReference type="ARBA" id="ARBA00022840"/>
    </source>
</evidence>
<comment type="caution">
    <text evidence="6">The sequence shown here is derived from an EMBL/GenBank/DDBJ whole genome shotgun (WGS) entry which is preliminary data.</text>
</comment>
<dbReference type="SUPFAM" id="SSF52540">
    <property type="entry name" value="P-loop containing nucleoside triphosphate hydrolases"/>
    <property type="match status" value="1"/>
</dbReference>
<dbReference type="InterPro" id="IPR050153">
    <property type="entry name" value="Metal_Ion_Import_ABC"/>
</dbReference>
<dbReference type="AlphaFoldDB" id="A0A1F5VI24"/>
<evidence type="ECO:0000313" key="7">
    <source>
        <dbReference type="Proteomes" id="UP000178943"/>
    </source>
</evidence>
<evidence type="ECO:0000259" key="5">
    <source>
        <dbReference type="PROSITE" id="PS50893"/>
    </source>
</evidence>
<dbReference type="Gene3D" id="3.40.50.300">
    <property type="entry name" value="P-loop containing nucleotide triphosphate hydrolases"/>
    <property type="match status" value="1"/>
</dbReference>
<dbReference type="GO" id="GO:0005524">
    <property type="term" value="F:ATP binding"/>
    <property type="evidence" value="ECO:0007669"/>
    <property type="project" value="UniProtKB-KW"/>
</dbReference>
<feature type="domain" description="ABC transporter" evidence="5">
    <location>
        <begin position="6"/>
        <end position="237"/>
    </location>
</feature>
<dbReference type="STRING" id="1817863.A2Y62_04885"/>
<dbReference type="PROSITE" id="PS00211">
    <property type="entry name" value="ABC_TRANSPORTER_1"/>
    <property type="match status" value="1"/>
</dbReference>
<dbReference type="SMART" id="SM00382">
    <property type="entry name" value="AAA"/>
    <property type="match status" value="1"/>
</dbReference>
<protein>
    <submittedName>
        <fullName evidence="6">ABC transporter</fullName>
    </submittedName>
</protein>
<keyword evidence="4" id="KW-0067">ATP-binding</keyword>
<dbReference type="FunFam" id="3.40.50.300:FF:000134">
    <property type="entry name" value="Iron-enterobactin ABC transporter ATP-binding protein"/>
    <property type="match status" value="1"/>
</dbReference>
<dbReference type="Pfam" id="PF00005">
    <property type="entry name" value="ABC_tran"/>
    <property type="match status" value="1"/>
</dbReference>
<dbReference type="PANTHER" id="PTHR42734">
    <property type="entry name" value="METAL TRANSPORT SYSTEM ATP-BINDING PROTEIN TM_0124-RELATED"/>
    <property type="match status" value="1"/>
</dbReference>
<dbReference type="InterPro" id="IPR017871">
    <property type="entry name" value="ABC_transporter-like_CS"/>
</dbReference>
<reference evidence="6 7" key="1">
    <citation type="journal article" date="2016" name="Nat. Commun.">
        <title>Thousands of microbial genomes shed light on interconnected biogeochemical processes in an aquifer system.</title>
        <authorList>
            <person name="Anantharaman K."/>
            <person name="Brown C.T."/>
            <person name="Hug L.A."/>
            <person name="Sharon I."/>
            <person name="Castelle C.J."/>
            <person name="Probst A.J."/>
            <person name="Thomas B.C."/>
            <person name="Singh A."/>
            <person name="Wilkins M.J."/>
            <person name="Karaoz U."/>
            <person name="Brodie E.L."/>
            <person name="Williams K.H."/>
            <person name="Hubbard S.S."/>
            <person name="Banfield J.F."/>
        </authorList>
    </citation>
    <scope>NUCLEOTIDE SEQUENCE [LARGE SCALE GENOMIC DNA]</scope>
</reference>
<dbReference type="Proteomes" id="UP000178943">
    <property type="component" value="Unassembled WGS sequence"/>
</dbReference>
<proteinExistence type="inferred from homology"/>
<evidence type="ECO:0000313" key="6">
    <source>
        <dbReference type="EMBL" id="OGF62970.1"/>
    </source>
</evidence>
<dbReference type="PANTHER" id="PTHR42734:SF17">
    <property type="entry name" value="METAL TRANSPORT SYSTEM ATP-BINDING PROTEIN TM_0124-RELATED"/>
    <property type="match status" value="1"/>
</dbReference>
<gene>
    <name evidence="6" type="ORF">A2Y62_04885</name>
</gene>
<dbReference type="CDD" id="cd03235">
    <property type="entry name" value="ABC_Metallic_Cations"/>
    <property type="match status" value="1"/>
</dbReference>
<dbReference type="PROSITE" id="PS50893">
    <property type="entry name" value="ABC_TRANSPORTER_2"/>
    <property type="match status" value="1"/>
</dbReference>
<evidence type="ECO:0000256" key="3">
    <source>
        <dbReference type="ARBA" id="ARBA00022741"/>
    </source>
</evidence>
<keyword evidence="2" id="KW-0813">Transport</keyword>
<evidence type="ECO:0000256" key="1">
    <source>
        <dbReference type="ARBA" id="ARBA00005417"/>
    </source>
</evidence>
<dbReference type="EMBL" id="MFGW01000171">
    <property type="protein sequence ID" value="OGF62970.1"/>
    <property type="molecule type" value="Genomic_DNA"/>
</dbReference>
<dbReference type="GO" id="GO:0016887">
    <property type="term" value="F:ATP hydrolysis activity"/>
    <property type="evidence" value="ECO:0007669"/>
    <property type="project" value="InterPro"/>
</dbReference>
<sequence length="250" mass="28085">MNDEIVQVQNVSVHIDGIAVLENNDFTVRANDFVGIIGPNGAGKTTLLKVIAGLIKPTEGKVTVFGHEPRQVRHMIGYVPQISFFDRDFPISVWDTVLMGRLSKRSLFKQFNIQDRQIASEALRAIEMYDLKDRQVGELSGGERQRIFIARALASQPKLLLLDEPTASVDQAMKTSIYDLLDTLKKDMSIVLVTHDVGVISSHVDKIACLNCKLHYHDNKEITRETLEALYHCPVDVIAHGIPHRVLKKH</sequence>
<dbReference type="InterPro" id="IPR003439">
    <property type="entry name" value="ABC_transporter-like_ATP-bd"/>
</dbReference>
<dbReference type="InterPro" id="IPR027417">
    <property type="entry name" value="P-loop_NTPase"/>
</dbReference>
<keyword evidence="3" id="KW-0547">Nucleotide-binding</keyword>
<dbReference type="InterPro" id="IPR003593">
    <property type="entry name" value="AAA+_ATPase"/>
</dbReference>
<evidence type="ECO:0000256" key="2">
    <source>
        <dbReference type="ARBA" id="ARBA00022448"/>
    </source>
</evidence>